<dbReference type="Proteomes" id="UP000471026">
    <property type="component" value="Unassembled WGS sequence"/>
</dbReference>
<comment type="caution">
    <text evidence="2">The sequence shown here is derived from an EMBL/GenBank/DDBJ whole genome shotgun (WGS) entry which is preliminary data.</text>
</comment>
<keyword evidence="2" id="KW-0808">Transferase</keyword>
<proteinExistence type="predicted"/>
<dbReference type="AlphaFoldDB" id="A0A6N9R049"/>
<dbReference type="PROSITE" id="PS51186">
    <property type="entry name" value="GNAT"/>
    <property type="match status" value="1"/>
</dbReference>
<dbReference type="InterPro" id="IPR000182">
    <property type="entry name" value="GNAT_dom"/>
</dbReference>
<dbReference type="PANTHER" id="PTHR43415:SF3">
    <property type="entry name" value="GNAT-FAMILY ACETYLTRANSFERASE"/>
    <property type="match status" value="1"/>
</dbReference>
<gene>
    <name evidence="2" type="ORF">GKZ75_10605</name>
</gene>
<dbReference type="Gene3D" id="3.40.630.30">
    <property type="match status" value="1"/>
</dbReference>
<accession>A0A6N9R049</accession>
<dbReference type="EMBL" id="WMHZ01000015">
    <property type="protein sequence ID" value="NDO78663.1"/>
    <property type="molecule type" value="Genomic_DNA"/>
</dbReference>
<sequence length="199" mass="21971">MTKDTLSTPEAALEYGTRLLRGTTVQLRSTTRADIEVLTGWWSRPEWAALQQPMIKPRPRTSIADMFARWSANDAASGAGFSIDNVDGDLVGHATLWGATLPARIATYAIVIGPDFVGRGYGTDATEVMLRYAFQELGAHKVELQTWAYNTRARRAYEKASFVTEGVRRAAAFHNGAFHDEIQMGVLVDEYRHSSESGS</sequence>
<dbReference type="Pfam" id="PF13302">
    <property type="entry name" value="Acetyltransf_3"/>
    <property type="match status" value="1"/>
</dbReference>
<evidence type="ECO:0000313" key="2">
    <source>
        <dbReference type="EMBL" id="NDO78663.1"/>
    </source>
</evidence>
<organism evidence="2 3">
    <name type="scientific">Kocuria marina subsp. indica</name>
    <dbReference type="NCBI Taxonomy" id="1049583"/>
    <lineage>
        <taxon>Bacteria</taxon>
        <taxon>Bacillati</taxon>
        <taxon>Actinomycetota</taxon>
        <taxon>Actinomycetes</taxon>
        <taxon>Micrococcales</taxon>
        <taxon>Micrococcaceae</taxon>
        <taxon>Kocuria</taxon>
    </lineage>
</organism>
<reference evidence="2 3" key="1">
    <citation type="submission" date="2019-11" db="EMBL/GenBank/DDBJ databases">
        <title>Draft genome sequence of Kocuria indica DP-K7, a methyl red degrading Actinobacterium.</title>
        <authorList>
            <person name="Kumaran S."/>
            <person name="Tischler D."/>
            <person name="Ngo A.C.R."/>
            <person name="Schultes F."/>
        </authorList>
    </citation>
    <scope>NUCLEOTIDE SEQUENCE [LARGE SCALE GENOMIC DNA]</scope>
    <source>
        <strain evidence="2 3">DP-K7</strain>
    </source>
</reference>
<dbReference type="PANTHER" id="PTHR43415">
    <property type="entry name" value="SPERMIDINE N(1)-ACETYLTRANSFERASE"/>
    <property type="match status" value="1"/>
</dbReference>
<protein>
    <submittedName>
        <fullName evidence="2">GNAT family N-acetyltransferase</fullName>
    </submittedName>
</protein>
<evidence type="ECO:0000259" key="1">
    <source>
        <dbReference type="PROSITE" id="PS51186"/>
    </source>
</evidence>
<dbReference type="CDD" id="cd04301">
    <property type="entry name" value="NAT_SF"/>
    <property type="match status" value="1"/>
</dbReference>
<feature type="domain" description="N-acetyltransferase" evidence="1">
    <location>
        <begin position="25"/>
        <end position="189"/>
    </location>
</feature>
<name>A0A6N9R049_9MICC</name>
<dbReference type="GO" id="GO:0016747">
    <property type="term" value="F:acyltransferase activity, transferring groups other than amino-acyl groups"/>
    <property type="evidence" value="ECO:0007669"/>
    <property type="project" value="InterPro"/>
</dbReference>
<dbReference type="InterPro" id="IPR016181">
    <property type="entry name" value="Acyl_CoA_acyltransferase"/>
</dbReference>
<dbReference type="SUPFAM" id="SSF55729">
    <property type="entry name" value="Acyl-CoA N-acyltransferases (Nat)"/>
    <property type="match status" value="1"/>
</dbReference>
<evidence type="ECO:0000313" key="3">
    <source>
        <dbReference type="Proteomes" id="UP000471026"/>
    </source>
</evidence>
<dbReference type="RefSeq" id="WP_162229986.1">
    <property type="nucleotide sequence ID" value="NZ_WMHZ01000015.1"/>
</dbReference>